<dbReference type="EMBL" id="BMAV01016285">
    <property type="protein sequence ID" value="GFY66933.1"/>
    <property type="molecule type" value="Genomic_DNA"/>
</dbReference>
<dbReference type="OrthoDB" id="6415981at2759"/>
<protein>
    <submittedName>
        <fullName evidence="3">Uncharacterized protein</fullName>
    </submittedName>
</protein>
<sequence length="269" mass="30038">MKQVFSKKAFALATGGTLIGLGTHYVNEYIQQHSGCFLHEKGRVLCKVKELSCCQPNAVDDLPFCPSLNSNVCDGFDEDAERSCCRLCDCRHQQCAPGQELKCARPTVGEALSYFAKDHLLGFDPIFYLKLTVLVVVGGFLLLFLWNQCRHARVGERLPGCSSRSHLQAAAKQGNVRLPVFFKRAKLTRPPPRSIQRRADRGLVSLPRDCGRNRSTRPRVCLPPQHVLRHYARGTVVLFHPARQPPVELDPGRSLAEGQYAPRLSHCPP</sequence>
<name>A0A8X7CF74_9ARAC</name>
<gene>
    <name evidence="3" type="primary">AVEN_57377_1</name>
    <name evidence="3" type="ORF">TNIN_179621</name>
</gene>
<feature type="region of interest" description="Disordered" evidence="1">
    <location>
        <begin position="247"/>
        <end position="269"/>
    </location>
</feature>
<accession>A0A8X7CF74</accession>
<keyword evidence="4" id="KW-1185">Reference proteome</keyword>
<keyword evidence="2" id="KW-1133">Transmembrane helix</keyword>
<evidence type="ECO:0000313" key="3">
    <source>
        <dbReference type="EMBL" id="GFY66933.1"/>
    </source>
</evidence>
<feature type="transmembrane region" description="Helical" evidence="2">
    <location>
        <begin position="127"/>
        <end position="146"/>
    </location>
</feature>
<dbReference type="Proteomes" id="UP000886998">
    <property type="component" value="Unassembled WGS sequence"/>
</dbReference>
<organism evidence="3 4">
    <name type="scientific">Trichonephila inaurata madagascariensis</name>
    <dbReference type="NCBI Taxonomy" id="2747483"/>
    <lineage>
        <taxon>Eukaryota</taxon>
        <taxon>Metazoa</taxon>
        <taxon>Ecdysozoa</taxon>
        <taxon>Arthropoda</taxon>
        <taxon>Chelicerata</taxon>
        <taxon>Arachnida</taxon>
        <taxon>Araneae</taxon>
        <taxon>Araneomorphae</taxon>
        <taxon>Entelegynae</taxon>
        <taxon>Araneoidea</taxon>
        <taxon>Nephilidae</taxon>
        <taxon>Trichonephila</taxon>
        <taxon>Trichonephila inaurata</taxon>
    </lineage>
</organism>
<keyword evidence="2" id="KW-0472">Membrane</keyword>
<comment type="caution">
    <text evidence="3">The sequence shown here is derived from an EMBL/GenBank/DDBJ whole genome shotgun (WGS) entry which is preliminary data.</text>
</comment>
<dbReference type="AlphaFoldDB" id="A0A8X7CF74"/>
<keyword evidence="2" id="KW-0812">Transmembrane</keyword>
<evidence type="ECO:0000256" key="1">
    <source>
        <dbReference type="SAM" id="MobiDB-lite"/>
    </source>
</evidence>
<evidence type="ECO:0000256" key="2">
    <source>
        <dbReference type="SAM" id="Phobius"/>
    </source>
</evidence>
<proteinExistence type="predicted"/>
<reference evidence="3" key="1">
    <citation type="submission" date="2020-08" db="EMBL/GenBank/DDBJ databases">
        <title>Multicomponent nature underlies the extraordinary mechanical properties of spider dragline silk.</title>
        <authorList>
            <person name="Kono N."/>
            <person name="Nakamura H."/>
            <person name="Mori M."/>
            <person name="Yoshida Y."/>
            <person name="Ohtoshi R."/>
            <person name="Malay A.D."/>
            <person name="Moran D.A.P."/>
            <person name="Tomita M."/>
            <person name="Numata K."/>
            <person name="Arakawa K."/>
        </authorList>
    </citation>
    <scope>NUCLEOTIDE SEQUENCE</scope>
</reference>
<evidence type="ECO:0000313" key="4">
    <source>
        <dbReference type="Proteomes" id="UP000886998"/>
    </source>
</evidence>